<feature type="region of interest" description="Disordered" evidence="1">
    <location>
        <begin position="199"/>
        <end position="224"/>
    </location>
</feature>
<protein>
    <submittedName>
        <fullName evidence="3">DNA polymerase III, alpha subunit</fullName>
    </submittedName>
</protein>
<accession>A0A081BPV8</accession>
<dbReference type="EMBL" id="DF820458">
    <property type="protein sequence ID" value="GAK52424.1"/>
    <property type="molecule type" value="Genomic_DNA"/>
</dbReference>
<feature type="domain" description="DNA polymerase helix-hairpin-helix motif" evidence="2">
    <location>
        <begin position="37"/>
        <end position="127"/>
    </location>
</feature>
<dbReference type="HOGENOM" id="CLU_672059_0_0_0"/>
<evidence type="ECO:0000256" key="1">
    <source>
        <dbReference type="SAM" id="MobiDB-lite"/>
    </source>
</evidence>
<organism evidence="3">
    <name type="scientific">Candidatus Moduliflexus flocculans</name>
    <dbReference type="NCBI Taxonomy" id="1499966"/>
    <lineage>
        <taxon>Bacteria</taxon>
        <taxon>Candidatus Moduliflexota</taxon>
        <taxon>Candidatus Moduliflexia</taxon>
        <taxon>Candidatus Moduliflexales</taxon>
        <taxon>Candidatus Moduliflexaceae</taxon>
    </lineage>
</organism>
<sequence length="392" mass="43203">MNVDMPRLLRMVEEAVSATPKDRSRLLSILRECAALGVDILPLDINASDDVCALEGERGLRLGFSALITGRQQFVQDILAERQKKGAFRAFQHFCERVQVANIPTEFFEKCICAGVFDSIEASRAALLAGYQKIIAAVNAANAERASSQFSLFAALPAQPRPVPLPKVTAWTDEEMIEQENASLGFSFTEFLIALDSTETADGEETETSAEQAEEMPAPVDAPQLPEDRRVELPEQAVPASGDTPPVQEEPAAVETPELPGHSDEPEIERVINTENDIRSDEIRWKEGREDALPVADVPVEEEIDAPVEQETAEIETRDDSVLVFALSTALASAATLRRLRDVLECHPGNVPVVFEFGEDDHDKTRVRVHQDYFVTVSDELRQALLQVVSQS</sequence>
<feature type="region of interest" description="Disordered" evidence="1">
    <location>
        <begin position="237"/>
        <end position="264"/>
    </location>
</feature>
<dbReference type="InterPro" id="IPR004805">
    <property type="entry name" value="DnaE2/DnaE/PolC"/>
</dbReference>
<dbReference type="InterPro" id="IPR029460">
    <property type="entry name" value="DNAPol_HHH"/>
</dbReference>
<evidence type="ECO:0000313" key="4">
    <source>
        <dbReference type="Proteomes" id="UP000030700"/>
    </source>
</evidence>
<evidence type="ECO:0000259" key="2">
    <source>
        <dbReference type="Pfam" id="PF14579"/>
    </source>
</evidence>
<dbReference type="GO" id="GO:0008408">
    <property type="term" value="F:3'-5' exonuclease activity"/>
    <property type="evidence" value="ECO:0007669"/>
    <property type="project" value="InterPro"/>
</dbReference>
<dbReference type="Gene3D" id="1.10.150.870">
    <property type="match status" value="1"/>
</dbReference>
<dbReference type="AlphaFoldDB" id="A0A081BPV8"/>
<name>A0A081BPV8_9BACT</name>
<dbReference type="PANTHER" id="PTHR32294">
    <property type="entry name" value="DNA POLYMERASE III SUBUNIT ALPHA"/>
    <property type="match status" value="1"/>
</dbReference>
<dbReference type="Proteomes" id="UP000030700">
    <property type="component" value="Unassembled WGS sequence"/>
</dbReference>
<gene>
    <name evidence="3" type="ORF">U14_03675</name>
</gene>
<dbReference type="STRING" id="1499966.U14_03675"/>
<keyword evidence="4" id="KW-1185">Reference proteome</keyword>
<reference evidence="3" key="1">
    <citation type="journal article" date="2015" name="PeerJ">
        <title>First genomic representation of candidate bacterial phylum KSB3 points to enhanced environmental sensing as a trigger of wastewater bulking.</title>
        <authorList>
            <person name="Sekiguchi Y."/>
            <person name="Ohashi A."/>
            <person name="Parks D.H."/>
            <person name="Yamauchi T."/>
            <person name="Tyson G.W."/>
            <person name="Hugenholtz P."/>
        </authorList>
    </citation>
    <scope>NUCLEOTIDE SEQUENCE [LARGE SCALE GENOMIC DNA]</scope>
</reference>
<dbReference type="PANTHER" id="PTHR32294:SF0">
    <property type="entry name" value="DNA POLYMERASE III SUBUNIT ALPHA"/>
    <property type="match status" value="1"/>
</dbReference>
<feature type="compositionally biased region" description="Acidic residues" evidence="1">
    <location>
        <begin position="199"/>
        <end position="214"/>
    </location>
</feature>
<dbReference type="Pfam" id="PF14579">
    <property type="entry name" value="HHH_6"/>
    <property type="match status" value="1"/>
</dbReference>
<dbReference type="GO" id="GO:0006260">
    <property type="term" value="P:DNA replication"/>
    <property type="evidence" value="ECO:0007669"/>
    <property type="project" value="InterPro"/>
</dbReference>
<evidence type="ECO:0000313" key="3">
    <source>
        <dbReference type="EMBL" id="GAK52424.1"/>
    </source>
</evidence>
<proteinExistence type="predicted"/>